<dbReference type="PROSITE" id="PS51257">
    <property type="entry name" value="PROKAR_LIPOPROTEIN"/>
    <property type="match status" value="1"/>
</dbReference>
<dbReference type="Proteomes" id="UP000515947">
    <property type="component" value="Chromosome"/>
</dbReference>
<keyword evidence="2" id="KW-0732">Signal</keyword>
<feature type="domain" description="Peptidase M15C" evidence="3">
    <location>
        <begin position="373"/>
        <end position="428"/>
    </location>
</feature>
<evidence type="ECO:0000256" key="2">
    <source>
        <dbReference type="SAM" id="SignalP"/>
    </source>
</evidence>
<keyword evidence="5" id="KW-1185">Reference proteome</keyword>
<gene>
    <name evidence="4" type="ORF">H9L09_09350</name>
</gene>
<accession>A0A7G9RFW1</accession>
<feature type="signal peptide" evidence="2">
    <location>
        <begin position="1"/>
        <end position="18"/>
    </location>
</feature>
<evidence type="ECO:0000256" key="1">
    <source>
        <dbReference type="SAM" id="MobiDB-lite"/>
    </source>
</evidence>
<feature type="compositionally biased region" description="Low complexity" evidence="1">
    <location>
        <begin position="36"/>
        <end position="93"/>
    </location>
</feature>
<dbReference type="EMBL" id="CP060713">
    <property type="protein sequence ID" value="QNN54486.1"/>
    <property type="molecule type" value="Genomic_DNA"/>
</dbReference>
<dbReference type="InterPro" id="IPR009045">
    <property type="entry name" value="Zn_M74/Hedgehog-like"/>
</dbReference>
<name>A0A7G9RFW1_9ACTN</name>
<dbReference type="KEGG" id="nmes:H9L09_09350"/>
<dbReference type="SUPFAM" id="SSF55166">
    <property type="entry name" value="Hedgehog/DD-peptidase"/>
    <property type="match status" value="1"/>
</dbReference>
<sequence>MRAAAAVVVLLPVLAACAGQSAQGRDEPVVRLSIGAGSSSVAPSESPAAPPASSEAGSATAGPTAPSSGSSSPDPSSDPAAQAAADAAAYSMPDPGPLHQRPLTADVLVTSAEPIPAATARRIRALHGVDAAMPLSVASLSSNGRTLTIAAVDPGQFRRFTPEQSARADEVWSRVAGGEVAVDPSIGKKLEEPAGFLQLGTQQDAPEVHIGAYAPLVRRISAVVAEPRAEQFGMVPHNALLVSTGRFTPSAVTPRIQKVLGSTATLQVLALEFDVDVPQTAVLTGTSAAEAVGSFSYTPLADGRVVPDPGWVAANIRTESVPLIGSVTCHRVMIPQLRAALEEVVQRGLAAQIHPDEYAGCYYPRFIGYDPAKGLSLHSWGIAVDLNTPGNQRGTAGEMNRQVVAIFKKWGFAWGGDWNYTDPMHFELATIVRTG</sequence>
<organism evidence="4 5">
    <name type="scientific">Nocardioides mesophilus</name>
    <dbReference type="NCBI Taxonomy" id="433659"/>
    <lineage>
        <taxon>Bacteria</taxon>
        <taxon>Bacillati</taxon>
        <taxon>Actinomycetota</taxon>
        <taxon>Actinomycetes</taxon>
        <taxon>Propionibacteriales</taxon>
        <taxon>Nocardioidaceae</taxon>
        <taxon>Nocardioides</taxon>
    </lineage>
</organism>
<evidence type="ECO:0000313" key="5">
    <source>
        <dbReference type="Proteomes" id="UP000515947"/>
    </source>
</evidence>
<evidence type="ECO:0000313" key="4">
    <source>
        <dbReference type="EMBL" id="QNN54486.1"/>
    </source>
</evidence>
<dbReference type="AlphaFoldDB" id="A0A7G9RFW1"/>
<dbReference type="InterPro" id="IPR039561">
    <property type="entry name" value="Peptidase_M15C"/>
</dbReference>
<feature type="chain" id="PRO_5038775613" evidence="2">
    <location>
        <begin position="19"/>
        <end position="435"/>
    </location>
</feature>
<evidence type="ECO:0000259" key="3">
    <source>
        <dbReference type="Pfam" id="PF13539"/>
    </source>
</evidence>
<feature type="region of interest" description="Disordered" evidence="1">
    <location>
        <begin position="36"/>
        <end position="101"/>
    </location>
</feature>
<dbReference type="GO" id="GO:0008233">
    <property type="term" value="F:peptidase activity"/>
    <property type="evidence" value="ECO:0007669"/>
    <property type="project" value="InterPro"/>
</dbReference>
<dbReference type="Gene3D" id="3.30.1380.10">
    <property type="match status" value="1"/>
</dbReference>
<reference evidence="4 5" key="1">
    <citation type="submission" date="2020-08" db="EMBL/GenBank/DDBJ databases">
        <title>Genome sequence of Nocardioides mesophilus KACC 16243T.</title>
        <authorList>
            <person name="Hyun D.-W."/>
            <person name="Bae J.-W."/>
        </authorList>
    </citation>
    <scope>NUCLEOTIDE SEQUENCE [LARGE SCALE GENOMIC DNA]</scope>
    <source>
        <strain evidence="4 5">KACC 16243</strain>
    </source>
</reference>
<dbReference type="Pfam" id="PF13539">
    <property type="entry name" value="Peptidase_M15_4"/>
    <property type="match status" value="1"/>
</dbReference>
<proteinExistence type="predicted"/>
<dbReference type="RefSeq" id="WP_187580326.1">
    <property type="nucleotide sequence ID" value="NZ_CP060713.1"/>
</dbReference>
<protein>
    <submittedName>
        <fullName evidence="4">M15 family metallopeptidase</fullName>
    </submittedName>
</protein>